<evidence type="ECO:0000256" key="4">
    <source>
        <dbReference type="ARBA" id="ARBA00023136"/>
    </source>
</evidence>
<evidence type="ECO:0000256" key="3">
    <source>
        <dbReference type="ARBA" id="ARBA00022989"/>
    </source>
</evidence>
<proteinExistence type="predicted"/>
<dbReference type="GO" id="GO:0006506">
    <property type="term" value="P:GPI anchor biosynthetic process"/>
    <property type="evidence" value="ECO:0007669"/>
    <property type="project" value="TreeGrafter"/>
</dbReference>
<comment type="subcellular location">
    <subcellularLocation>
        <location evidence="1">Membrane</location>
        <topology evidence="1">Multi-pass membrane protein</topology>
    </subcellularLocation>
</comment>
<dbReference type="PANTHER" id="PTHR46346:SF1">
    <property type="entry name" value="PHOSPHATIDYLINOSITOL N-ACETYLGLUCOSAMINYLTRANSFERASE SUBUNIT P"/>
    <property type="match status" value="1"/>
</dbReference>
<dbReference type="GO" id="GO:0005783">
    <property type="term" value="C:endoplasmic reticulum"/>
    <property type="evidence" value="ECO:0007669"/>
    <property type="project" value="TreeGrafter"/>
</dbReference>
<keyword evidence="3 5" id="KW-1133">Transmembrane helix</keyword>
<feature type="domain" description="PIG-P" evidence="6">
    <location>
        <begin position="15"/>
        <end position="125"/>
    </location>
</feature>
<feature type="transmembrane region" description="Helical" evidence="5">
    <location>
        <begin position="16"/>
        <end position="36"/>
    </location>
</feature>
<protein>
    <recommendedName>
        <fullName evidence="6">PIG-P domain-containing protein</fullName>
    </recommendedName>
</protein>
<keyword evidence="2 5" id="KW-0812">Transmembrane</keyword>
<dbReference type="PANTHER" id="PTHR46346">
    <property type="entry name" value="PHOSPHATIDYLINOSITOL N-ACETYLGLUCOSAMINYLTRANSFERASE SUBUNIT P"/>
    <property type="match status" value="1"/>
</dbReference>
<keyword evidence="4 5" id="KW-0472">Membrane</keyword>
<evidence type="ECO:0000256" key="1">
    <source>
        <dbReference type="ARBA" id="ARBA00004141"/>
    </source>
</evidence>
<dbReference type="InterPro" id="IPR052263">
    <property type="entry name" value="GPI_Anchor_Biosynth"/>
</dbReference>
<sequence>MEKDAKSPPSLVPERATYGFVSCLLCYVSFVIYLMWAYIPRSYQEWMGLTYWPNKFFAVAIPPFLCVLFLGSFIIYEGLIFINTAPVDSPDIISVSQKENYDYLSAETITPIEELSIIDVNKSLYSI</sequence>
<name>A0A8W8IDZ0_MAGGI</name>
<accession>A0A8W8IDZ0</accession>
<dbReference type="InterPro" id="IPR013717">
    <property type="entry name" value="PIG-P"/>
</dbReference>
<dbReference type="GO" id="GO:0016020">
    <property type="term" value="C:membrane"/>
    <property type="evidence" value="ECO:0007669"/>
    <property type="project" value="UniProtKB-SubCell"/>
</dbReference>
<dbReference type="Proteomes" id="UP000005408">
    <property type="component" value="Unassembled WGS sequence"/>
</dbReference>
<evidence type="ECO:0000256" key="5">
    <source>
        <dbReference type="SAM" id="Phobius"/>
    </source>
</evidence>
<dbReference type="EnsemblMetazoa" id="G1351.1">
    <property type="protein sequence ID" value="G1351.1:cds"/>
    <property type="gene ID" value="G1351"/>
</dbReference>
<reference evidence="7" key="1">
    <citation type="submission" date="2022-08" db="UniProtKB">
        <authorList>
            <consortium name="EnsemblMetazoa"/>
        </authorList>
    </citation>
    <scope>IDENTIFICATION</scope>
    <source>
        <strain evidence="7">05x7-T-G4-1.051#20</strain>
    </source>
</reference>
<evidence type="ECO:0000313" key="8">
    <source>
        <dbReference type="Proteomes" id="UP000005408"/>
    </source>
</evidence>
<evidence type="ECO:0000313" key="7">
    <source>
        <dbReference type="EnsemblMetazoa" id="G1351.1:cds"/>
    </source>
</evidence>
<evidence type="ECO:0000256" key="2">
    <source>
        <dbReference type="ARBA" id="ARBA00022692"/>
    </source>
</evidence>
<evidence type="ECO:0000259" key="6">
    <source>
        <dbReference type="Pfam" id="PF08510"/>
    </source>
</evidence>
<feature type="transmembrane region" description="Helical" evidence="5">
    <location>
        <begin position="56"/>
        <end position="76"/>
    </location>
</feature>
<dbReference type="Pfam" id="PF08510">
    <property type="entry name" value="PIG-P"/>
    <property type="match status" value="1"/>
</dbReference>
<keyword evidence="8" id="KW-1185">Reference proteome</keyword>
<organism evidence="7 8">
    <name type="scientific">Magallana gigas</name>
    <name type="common">Pacific oyster</name>
    <name type="synonym">Crassostrea gigas</name>
    <dbReference type="NCBI Taxonomy" id="29159"/>
    <lineage>
        <taxon>Eukaryota</taxon>
        <taxon>Metazoa</taxon>
        <taxon>Spiralia</taxon>
        <taxon>Lophotrochozoa</taxon>
        <taxon>Mollusca</taxon>
        <taxon>Bivalvia</taxon>
        <taxon>Autobranchia</taxon>
        <taxon>Pteriomorphia</taxon>
        <taxon>Ostreida</taxon>
        <taxon>Ostreoidea</taxon>
        <taxon>Ostreidae</taxon>
        <taxon>Magallana</taxon>
    </lineage>
</organism>
<dbReference type="AlphaFoldDB" id="A0A8W8IDZ0"/>